<keyword evidence="1" id="KW-0812">Transmembrane</keyword>
<evidence type="ECO:0000259" key="3">
    <source>
        <dbReference type="Pfam" id="PF13400"/>
    </source>
</evidence>
<keyword evidence="1" id="KW-0472">Membrane</keyword>
<evidence type="ECO:0000259" key="2">
    <source>
        <dbReference type="Pfam" id="PF09977"/>
    </source>
</evidence>
<dbReference type="InterPro" id="IPR028087">
    <property type="entry name" value="Tad_N"/>
</dbReference>
<feature type="domain" description="DUF2134" evidence="2">
    <location>
        <begin position="63"/>
        <end position="131"/>
    </location>
</feature>
<dbReference type="AlphaFoldDB" id="A0A212L930"/>
<organism evidence="4">
    <name type="scientific">uncultured Pleomorphomonas sp</name>
    <dbReference type="NCBI Taxonomy" id="442121"/>
    <lineage>
        <taxon>Bacteria</taxon>
        <taxon>Pseudomonadati</taxon>
        <taxon>Pseudomonadota</taxon>
        <taxon>Alphaproteobacteria</taxon>
        <taxon>Hyphomicrobiales</taxon>
        <taxon>Pleomorphomonadaceae</taxon>
        <taxon>Pleomorphomonas</taxon>
        <taxon>environmental samples</taxon>
    </lineage>
</organism>
<gene>
    <name evidence="4" type="ORF">KL86PLE_130064</name>
</gene>
<dbReference type="Pfam" id="PF09977">
    <property type="entry name" value="Tad_C"/>
    <property type="match status" value="1"/>
</dbReference>
<protein>
    <submittedName>
        <fullName evidence="4">Enoyl-CoA hydratase</fullName>
    </submittedName>
</protein>
<accession>A0A212L930</accession>
<feature type="domain" description="Putative Flp pilus-assembly TadG-like N-terminal" evidence="3">
    <location>
        <begin position="15"/>
        <end position="62"/>
    </location>
</feature>
<proteinExistence type="predicted"/>
<evidence type="ECO:0000313" key="4">
    <source>
        <dbReference type="EMBL" id="SCM74046.1"/>
    </source>
</evidence>
<dbReference type="InterPro" id="IPR018705">
    <property type="entry name" value="DUF2134_membrane"/>
</dbReference>
<dbReference type="RefSeq" id="WP_288199641.1">
    <property type="nucleotide sequence ID" value="NZ_LT608334.1"/>
</dbReference>
<dbReference type="EMBL" id="FMJD01000005">
    <property type="protein sequence ID" value="SCM74046.1"/>
    <property type="molecule type" value="Genomic_DNA"/>
</dbReference>
<name>A0A212L930_9HYPH</name>
<keyword evidence="1" id="KW-1133">Transmembrane helix</keyword>
<feature type="transmembrane region" description="Helical" evidence="1">
    <location>
        <begin position="20"/>
        <end position="44"/>
    </location>
</feature>
<sequence>MVPAITLVFLRQRRGSIAPLAAIVFTVMIGFAAISVDVGSFYLARRTLQTTADLAAIAAANDVSRARAAALSTITAAGYPAETLTGLETGTYSADKAIPIDRRFASPGGQPGNAVRIELRWRTPLIFGNALLFLTGQSTDGLRDGVEIAVKATATSSRFVSLSIGSRLADLDGGLPNAFLGALLGAKLSLSAMDYEALATANIDLFSFSKALASQLNLNAVSYKDVLAANVTAGRLLDAATSAARASGSNSAAVAALVTLTNATATASGVVSLSRLIDLGPFSNLPVDDRPLIGARINALDLVRAVAELMGGGRLVKASANLGLPGIASVSLTIAVGERPVGGSWFAVGMETVSVHTAQTRVLLDLSLVGDSTFALVNLSLYLEVASATATVQRMSCSDGSVQVAVRPAVIDIWIGSVGDAEMTNMQVRPAPKPATLVNIPLLARISGRAHVAISNMDDVRLGFSAKDIADGQPKVAKTRDFLTSLTASLIGDLKLYVDNFSLLPAEVLGALLSKILVKVTAPIDTLLYRTLGLLGVGLGNADVWVHGTRCDGAVLVG</sequence>
<dbReference type="Pfam" id="PF13400">
    <property type="entry name" value="Tad"/>
    <property type="match status" value="1"/>
</dbReference>
<reference evidence="4" key="1">
    <citation type="submission" date="2016-08" db="EMBL/GenBank/DDBJ databases">
        <authorList>
            <person name="Seilhamer J.J."/>
        </authorList>
    </citation>
    <scope>NUCLEOTIDE SEQUENCE</scope>
    <source>
        <strain evidence="4">86</strain>
    </source>
</reference>
<evidence type="ECO:0000256" key="1">
    <source>
        <dbReference type="SAM" id="Phobius"/>
    </source>
</evidence>